<dbReference type="HOGENOM" id="CLU_092028_0_0_1"/>
<dbReference type="RefSeq" id="XP_008030643.1">
    <property type="nucleotide sequence ID" value="XM_008032452.1"/>
</dbReference>
<reference evidence="2 3" key="2">
    <citation type="journal article" date="2013" name="PLoS Genet.">
        <title>Comparative genome structure, secondary metabolite, and effector coding capacity across Cochliobolus pathogens.</title>
        <authorList>
            <person name="Condon B.J."/>
            <person name="Leng Y."/>
            <person name="Wu D."/>
            <person name="Bushley K.E."/>
            <person name="Ohm R.A."/>
            <person name="Otillar R."/>
            <person name="Martin J."/>
            <person name="Schackwitz W."/>
            <person name="Grimwood J."/>
            <person name="MohdZainudin N."/>
            <person name="Xue C."/>
            <person name="Wang R."/>
            <person name="Manning V.A."/>
            <person name="Dhillon B."/>
            <person name="Tu Z.J."/>
            <person name="Steffenson B.J."/>
            <person name="Salamov A."/>
            <person name="Sun H."/>
            <person name="Lowry S."/>
            <person name="LaButti K."/>
            <person name="Han J."/>
            <person name="Copeland A."/>
            <person name="Lindquist E."/>
            <person name="Barry K."/>
            <person name="Schmutz J."/>
            <person name="Baker S.E."/>
            <person name="Ciuffetti L.M."/>
            <person name="Grigoriev I.V."/>
            <person name="Zhong S."/>
            <person name="Turgeon B.G."/>
        </authorList>
    </citation>
    <scope>NUCLEOTIDE SEQUENCE [LARGE SCALE GENOMIC DNA]</scope>
    <source>
        <strain evidence="3">28A</strain>
    </source>
</reference>
<dbReference type="OrthoDB" id="5185882at2759"/>
<accession>R0JZW1</accession>
<dbReference type="AlphaFoldDB" id="R0JZW1"/>
<organism evidence="2 3">
    <name type="scientific">Exserohilum turcicum (strain 28A)</name>
    <name type="common">Northern leaf blight fungus</name>
    <name type="synonym">Setosphaeria turcica</name>
    <dbReference type="NCBI Taxonomy" id="671987"/>
    <lineage>
        <taxon>Eukaryota</taxon>
        <taxon>Fungi</taxon>
        <taxon>Dikarya</taxon>
        <taxon>Ascomycota</taxon>
        <taxon>Pezizomycotina</taxon>
        <taxon>Dothideomycetes</taxon>
        <taxon>Pleosporomycetidae</taxon>
        <taxon>Pleosporales</taxon>
        <taxon>Pleosporineae</taxon>
        <taxon>Pleosporaceae</taxon>
        <taxon>Exserohilum</taxon>
    </lineage>
</organism>
<evidence type="ECO:0000313" key="2">
    <source>
        <dbReference type="EMBL" id="EOA81727.1"/>
    </source>
</evidence>
<dbReference type="GeneID" id="19402744"/>
<dbReference type="Proteomes" id="UP000016935">
    <property type="component" value="Unassembled WGS sequence"/>
</dbReference>
<evidence type="ECO:0000256" key="1">
    <source>
        <dbReference type="SAM" id="Phobius"/>
    </source>
</evidence>
<gene>
    <name evidence="2" type="ORF">SETTUDRAFT_24114</name>
</gene>
<sequence length="246" mass="27649">MEGPEYFGQILANMDADDGSILRATAIASAVGFLEYFYCVYPTHKDGRGPFPLWMYLFYLAHDSTWCYLLAQEAPKYNNHIFLTGTSKGLALWSALEIYCTYRLIVVEREGLFSRSQSATRRFQAYIHAALLLLVFYGTILSLIYMVGRQGWMQWTIFTNMVMAVGPGALWLERGSRRGTSLGLAAVIIVGTVNSFTPYSQWVLAVPEIFDNNLYYGAGVACTLYSVYNFYIVASLPEDDKSGKKA</sequence>
<feature type="transmembrane region" description="Helical" evidence="1">
    <location>
        <begin position="152"/>
        <end position="172"/>
    </location>
</feature>
<proteinExistence type="predicted"/>
<keyword evidence="1" id="KW-0812">Transmembrane</keyword>
<feature type="transmembrane region" description="Helical" evidence="1">
    <location>
        <begin position="214"/>
        <end position="236"/>
    </location>
</feature>
<feature type="transmembrane region" description="Helical" evidence="1">
    <location>
        <begin position="20"/>
        <end position="41"/>
    </location>
</feature>
<reference evidence="2 3" key="1">
    <citation type="journal article" date="2012" name="PLoS Pathog.">
        <title>Diverse lifestyles and strategies of plant pathogenesis encoded in the genomes of eighteen Dothideomycetes fungi.</title>
        <authorList>
            <person name="Ohm R.A."/>
            <person name="Feau N."/>
            <person name="Henrissat B."/>
            <person name="Schoch C.L."/>
            <person name="Horwitz B.A."/>
            <person name="Barry K.W."/>
            <person name="Condon B.J."/>
            <person name="Copeland A.C."/>
            <person name="Dhillon B."/>
            <person name="Glaser F."/>
            <person name="Hesse C.N."/>
            <person name="Kosti I."/>
            <person name="LaButti K."/>
            <person name="Lindquist E.A."/>
            <person name="Lucas S."/>
            <person name="Salamov A.A."/>
            <person name="Bradshaw R.E."/>
            <person name="Ciuffetti L."/>
            <person name="Hamelin R.C."/>
            <person name="Kema G.H.J."/>
            <person name="Lawrence C."/>
            <person name="Scott J.A."/>
            <person name="Spatafora J.W."/>
            <person name="Turgeon B.G."/>
            <person name="de Wit P.J.G.M."/>
            <person name="Zhong S."/>
            <person name="Goodwin S.B."/>
            <person name="Grigoriev I.V."/>
        </authorList>
    </citation>
    <scope>NUCLEOTIDE SEQUENCE [LARGE SCALE GENOMIC DNA]</scope>
    <source>
        <strain evidence="3">28A</strain>
    </source>
</reference>
<name>R0JZW1_EXST2</name>
<dbReference type="EMBL" id="KB908866">
    <property type="protein sequence ID" value="EOA81727.1"/>
    <property type="molecule type" value="Genomic_DNA"/>
</dbReference>
<evidence type="ECO:0000313" key="3">
    <source>
        <dbReference type="Proteomes" id="UP000016935"/>
    </source>
</evidence>
<dbReference type="eggNOG" id="ENOG502SNCE">
    <property type="taxonomic scope" value="Eukaryota"/>
</dbReference>
<keyword evidence="3" id="KW-1185">Reference proteome</keyword>
<keyword evidence="1" id="KW-0472">Membrane</keyword>
<feature type="transmembrane region" description="Helical" evidence="1">
    <location>
        <begin position="184"/>
        <end position="202"/>
    </location>
</feature>
<keyword evidence="1" id="KW-1133">Transmembrane helix</keyword>
<protein>
    <submittedName>
        <fullName evidence="2">Uncharacterized protein</fullName>
    </submittedName>
</protein>
<feature type="transmembrane region" description="Helical" evidence="1">
    <location>
        <begin position="126"/>
        <end position="146"/>
    </location>
</feature>